<name>A0A317JYK5_9ACTN</name>
<evidence type="ECO:0000313" key="3">
    <source>
        <dbReference type="Proteomes" id="UP000245683"/>
    </source>
</evidence>
<gene>
    <name evidence="2" type="ORF">DLJ46_20775</name>
</gene>
<dbReference type="Proteomes" id="UP000245683">
    <property type="component" value="Unassembled WGS sequence"/>
</dbReference>
<evidence type="ECO:0000313" key="2">
    <source>
        <dbReference type="EMBL" id="PWU45665.1"/>
    </source>
</evidence>
<evidence type="ECO:0008006" key="4">
    <source>
        <dbReference type="Google" id="ProtNLM"/>
    </source>
</evidence>
<evidence type="ECO:0000256" key="1">
    <source>
        <dbReference type="SAM" id="Phobius"/>
    </source>
</evidence>
<feature type="transmembrane region" description="Helical" evidence="1">
    <location>
        <begin position="323"/>
        <end position="347"/>
    </location>
</feature>
<comment type="caution">
    <text evidence="2">The sequence shown here is derived from an EMBL/GenBank/DDBJ whole genome shotgun (WGS) entry which is preliminary data.</text>
</comment>
<keyword evidence="1" id="KW-0472">Membrane</keyword>
<dbReference type="EMBL" id="QGSV01000244">
    <property type="protein sequence ID" value="PWU45665.1"/>
    <property type="molecule type" value="Genomic_DNA"/>
</dbReference>
<accession>A0A317JYK5</accession>
<feature type="transmembrane region" description="Helical" evidence="1">
    <location>
        <begin position="387"/>
        <end position="404"/>
    </location>
</feature>
<keyword evidence="1" id="KW-0812">Transmembrane</keyword>
<feature type="transmembrane region" description="Helical" evidence="1">
    <location>
        <begin position="131"/>
        <end position="151"/>
    </location>
</feature>
<sequence length="449" mass="46282">MSVGRRRPAGCTGDRAADGLTVGPVVDAGRRLQRSQLSVQALARLCSVSVFLLASWADTERLALVALQGTLLALPYTLMESLVGRPLSAGLVPAGWSLDAWARRVAAAAMLPVGVIGFLSASVALPETGVADRLLMVAPVVLQLPLEALFWSTARTRSTQRANLIPQLVAVGTVLTGVAFAATDVRVDVAAVPAQTAVLAWLLLPGSVPAGPGGVRPGVWASVRVGSVYCVAAAVDLAYSVALPSVAGAVAGQTAVVVLRALDLAFGPFHVALSASTREDIVAGRDTRWRTGTRGLTVVALLAVSAVVLGSERVRALLAADLATVGTAAVALYCGYKGFLAAATWLATRHMIWAPPRRFLVSAIGSRAIAFGGLAVSAVWAGQVGGLVLQLLLSEALVVCWFLGRIRLTRGSGTGTPAPDTGRRQAVPVELADVIRAEEAPPAGRAVPF</sequence>
<proteinExistence type="predicted"/>
<organism evidence="2 3">
    <name type="scientific">Micromonospora globispora</name>
    <dbReference type="NCBI Taxonomy" id="1450148"/>
    <lineage>
        <taxon>Bacteria</taxon>
        <taxon>Bacillati</taxon>
        <taxon>Actinomycetota</taxon>
        <taxon>Actinomycetes</taxon>
        <taxon>Micromonosporales</taxon>
        <taxon>Micromonosporaceae</taxon>
        <taxon>Micromonospora</taxon>
    </lineage>
</organism>
<feature type="transmembrane region" description="Helical" evidence="1">
    <location>
        <begin position="359"/>
        <end position="381"/>
    </location>
</feature>
<feature type="transmembrane region" description="Helical" evidence="1">
    <location>
        <begin position="105"/>
        <end position="125"/>
    </location>
</feature>
<reference evidence="3" key="1">
    <citation type="submission" date="2018-05" db="EMBL/GenBank/DDBJ databases">
        <title>Micromonospora globispora sp. nov. and Micromonospora rugosa sp. nov., isolated from marine sediment.</title>
        <authorList>
            <person name="Carro L."/>
            <person name="Aysel V."/>
            <person name="Cetin D."/>
            <person name="Igual J.M."/>
            <person name="Klenk H.-P."/>
            <person name="Trujillo M.E."/>
            <person name="Sahin N."/>
        </authorList>
    </citation>
    <scope>NUCLEOTIDE SEQUENCE [LARGE SCALE GENOMIC DNA]</scope>
    <source>
        <strain evidence="3">S2904</strain>
    </source>
</reference>
<feature type="transmembrane region" description="Helical" evidence="1">
    <location>
        <begin position="295"/>
        <end position="311"/>
    </location>
</feature>
<dbReference type="AlphaFoldDB" id="A0A317JYK5"/>
<keyword evidence="3" id="KW-1185">Reference proteome</keyword>
<keyword evidence="1" id="KW-1133">Transmembrane helix</keyword>
<protein>
    <recommendedName>
        <fullName evidence="4">Polysaccharide biosynthesis protein</fullName>
    </recommendedName>
</protein>